<gene>
    <name evidence="5" type="primary">rpiB</name>
    <name evidence="5" type="ORF">SCLAR_v1c04710</name>
</gene>
<dbReference type="GO" id="GO:0019316">
    <property type="term" value="P:D-allose catabolic process"/>
    <property type="evidence" value="ECO:0007669"/>
    <property type="project" value="TreeGrafter"/>
</dbReference>
<organism evidence="5 6">
    <name type="scientific">Spiroplasma clarkii</name>
    <dbReference type="NCBI Taxonomy" id="2139"/>
    <lineage>
        <taxon>Bacteria</taxon>
        <taxon>Bacillati</taxon>
        <taxon>Mycoplasmatota</taxon>
        <taxon>Mollicutes</taxon>
        <taxon>Entomoplasmatales</taxon>
        <taxon>Spiroplasmataceae</taxon>
        <taxon>Spiroplasma</taxon>
    </lineage>
</organism>
<evidence type="ECO:0000256" key="4">
    <source>
        <dbReference type="PIRSR" id="PIRSR005384-2"/>
    </source>
</evidence>
<dbReference type="PIRSF" id="PIRSF005384">
    <property type="entry name" value="RpiB_LacA_B"/>
    <property type="match status" value="1"/>
</dbReference>
<accession>A0A2K8KHS2</accession>
<feature type="active site" description="Proton acceptor" evidence="3">
    <location>
        <position position="66"/>
    </location>
</feature>
<evidence type="ECO:0000256" key="2">
    <source>
        <dbReference type="ARBA" id="ARBA00023235"/>
    </source>
</evidence>
<dbReference type="SUPFAM" id="SSF89623">
    <property type="entry name" value="Ribose/Galactose isomerase RpiB/AlsB"/>
    <property type="match status" value="1"/>
</dbReference>
<dbReference type="PANTHER" id="PTHR30345">
    <property type="entry name" value="RIBOSE-5-PHOSPHATE ISOMERASE B"/>
    <property type="match status" value="1"/>
</dbReference>
<evidence type="ECO:0000256" key="3">
    <source>
        <dbReference type="PIRSR" id="PIRSR005384-1"/>
    </source>
</evidence>
<keyword evidence="2 5" id="KW-0413">Isomerase</keyword>
<dbReference type="GO" id="GO:0009052">
    <property type="term" value="P:pentose-phosphate shunt, non-oxidative branch"/>
    <property type="evidence" value="ECO:0007669"/>
    <property type="project" value="TreeGrafter"/>
</dbReference>
<dbReference type="Gene3D" id="3.40.1400.10">
    <property type="entry name" value="Sugar-phosphate isomerase, RpiB/LacA/LacB"/>
    <property type="match status" value="1"/>
</dbReference>
<dbReference type="PANTHER" id="PTHR30345:SF0">
    <property type="entry name" value="DNA DAMAGE-REPAIR_TOLERATION PROTEIN DRT102"/>
    <property type="match status" value="1"/>
</dbReference>
<dbReference type="GO" id="GO:0004751">
    <property type="term" value="F:ribose-5-phosphate isomerase activity"/>
    <property type="evidence" value="ECO:0007669"/>
    <property type="project" value="TreeGrafter"/>
</dbReference>
<protein>
    <submittedName>
        <fullName evidence="5">Ribose 5-phosphate isomerase B</fullName>
    </submittedName>
</protein>
<dbReference type="InterPro" id="IPR003500">
    <property type="entry name" value="RpiB_LacA_LacB"/>
</dbReference>
<evidence type="ECO:0000313" key="5">
    <source>
        <dbReference type="EMBL" id="ATX70792.1"/>
    </source>
</evidence>
<evidence type="ECO:0000256" key="1">
    <source>
        <dbReference type="ARBA" id="ARBA00008754"/>
    </source>
</evidence>
<dbReference type="InterPro" id="IPR004785">
    <property type="entry name" value="RpiB"/>
</dbReference>
<reference evidence="5 6" key="1">
    <citation type="submission" date="2017-11" db="EMBL/GenBank/DDBJ databases">
        <title>Complete genome sequence of Spiroplasma clarkii CN-5 (DSM 19994).</title>
        <authorList>
            <person name="Tsai Y.-M."/>
            <person name="Chang A."/>
            <person name="Lo W.-S."/>
            <person name="Kuo C.-H."/>
        </authorList>
    </citation>
    <scope>NUCLEOTIDE SEQUENCE [LARGE SCALE GENOMIC DNA]</scope>
    <source>
        <strain evidence="5 6">CN-5</strain>
    </source>
</reference>
<dbReference type="AlphaFoldDB" id="A0A2K8KHS2"/>
<dbReference type="NCBIfam" id="TIGR01120">
    <property type="entry name" value="rpiB"/>
    <property type="match status" value="1"/>
</dbReference>
<dbReference type="Proteomes" id="UP000231179">
    <property type="component" value="Chromosome"/>
</dbReference>
<feature type="active site" description="Proton donor" evidence="3">
    <location>
        <position position="99"/>
    </location>
</feature>
<feature type="binding site" evidence="4">
    <location>
        <begin position="8"/>
        <end position="9"/>
    </location>
    <ligand>
        <name>D-ribulose 5-phosphate</name>
        <dbReference type="ChEBI" id="CHEBI:58121"/>
    </ligand>
</feature>
<proteinExistence type="inferred from homology"/>
<dbReference type="NCBIfam" id="NF004051">
    <property type="entry name" value="PRK05571.1"/>
    <property type="match status" value="1"/>
</dbReference>
<keyword evidence="6" id="KW-1185">Reference proteome</keyword>
<feature type="binding site" evidence="4">
    <location>
        <position position="110"/>
    </location>
    <ligand>
        <name>D-ribulose 5-phosphate</name>
        <dbReference type="ChEBI" id="CHEBI:58121"/>
    </ligand>
</feature>
<dbReference type="NCBIfam" id="TIGR00689">
    <property type="entry name" value="rpiB_lacA_lacB"/>
    <property type="match status" value="1"/>
</dbReference>
<feature type="binding site" evidence="4">
    <location>
        <position position="100"/>
    </location>
    <ligand>
        <name>D-ribulose 5-phosphate</name>
        <dbReference type="ChEBI" id="CHEBI:58121"/>
    </ligand>
</feature>
<feature type="binding site" evidence="4">
    <location>
        <begin position="67"/>
        <end position="71"/>
    </location>
    <ligand>
        <name>D-ribulose 5-phosphate</name>
        <dbReference type="ChEBI" id="CHEBI:58121"/>
    </ligand>
</feature>
<feature type="binding site" evidence="4">
    <location>
        <position position="137"/>
    </location>
    <ligand>
        <name>D-ribulose 5-phosphate</name>
        <dbReference type="ChEBI" id="CHEBI:58121"/>
    </ligand>
</feature>
<dbReference type="RefSeq" id="WP_100254354.1">
    <property type="nucleotide sequence ID" value="NZ_CP024870.1"/>
</dbReference>
<name>A0A2K8KHS2_9MOLU</name>
<dbReference type="EMBL" id="CP024870">
    <property type="protein sequence ID" value="ATX70792.1"/>
    <property type="molecule type" value="Genomic_DNA"/>
</dbReference>
<dbReference type="Pfam" id="PF02502">
    <property type="entry name" value="LacAB_rpiB"/>
    <property type="match status" value="1"/>
</dbReference>
<dbReference type="InterPro" id="IPR036569">
    <property type="entry name" value="RpiB_LacA_LacB_sf"/>
</dbReference>
<feature type="binding site" evidence="4">
    <location>
        <position position="133"/>
    </location>
    <ligand>
        <name>D-ribulose 5-phosphate</name>
        <dbReference type="ChEBI" id="CHEBI:58121"/>
    </ligand>
</feature>
<evidence type="ECO:0000313" key="6">
    <source>
        <dbReference type="Proteomes" id="UP000231179"/>
    </source>
</evidence>
<sequence>MKIAIGNDHVGIELKAAILNHLKTKPNLEVIDCGTNSLERTDYPIYGKKVAKLVANQVADLGILICGTGVGITLAANKVPNIRAVVCSEPYTAKLSKEHNNTNILGLGSRVVGSNLALMIIDEWLAAKFEGGRHKKRIDMLEV</sequence>
<comment type="similarity">
    <text evidence="1">Belongs to the LacAB/RpiB family.</text>
</comment>